<dbReference type="InterPro" id="IPR008286">
    <property type="entry name" value="Prn/Lys/Arg_de-COase_C"/>
</dbReference>
<dbReference type="InterPro" id="IPR052357">
    <property type="entry name" value="Orn_Lys_Arg_decarboxylase-I"/>
</dbReference>
<comment type="cofactor">
    <cofactor evidence="1">
        <name>pyridoxal 5'-phosphate</name>
        <dbReference type="ChEBI" id="CHEBI:597326"/>
    </cofactor>
</comment>
<dbReference type="Gene3D" id="3.90.100.10">
    <property type="entry name" value="Orn/Lys/Arg decarboxylase, C-terminal domain"/>
    <property type="match status" value="1"/>
</dbReference>
<keyword evidence="3" id="KW-0210">Decarboxylase</keyword>
<keyword evidence="5" id="KW-0456">Lyase</keyword>
<evidence type="ECO:0000256" key="5">
    <source>
        <dbReference type="ARBA" id="ARBA00023239"/>
    </source>
</evidence>
<dbReference type="GO" id="GO:0016831">
    <property type="term" value="F:carboxy-lyase activity"/>
    <property type="evidence" value="ECO:0007669"/>
    <property type="project" value="UniProtKB-KW"/>
</dbReference>
<dbReference type="InterPro" id="IPR015424">
    <property type="entry name" value="PyrdxlP-dep_Trfase"/>
</dbReference>
<reference evidence="8" key="1">
    <citation type="submission" date="2025-08" db="UniProtKB">
        <authorList>
            <consortium name="RefSeq"/>
        </authorList>
    </citation>
    <scope>IDENTIFICATION</scope>
</reference>
<dbReference type="RefSeq" id="XP_039137464.1">
    <property type="nucleotide sequence ID" value="XM_039281530.1"/>
</dbReference>
<evidence type="ECO:0000259" key="6">
    <source>
        <dbReference type="PROSITE" id="PS00703"/>
    </source>
</evidence>
<dbReference type="InterPro" id="IPR036633">
    <property type="entry name" value="Prn/Lys/Arg_de-COase_C_sf"/>
</dbReference>
<dbReference type="PANTHER" id="PTHR43277">
    <property type="entry name" value="ARGININE DECARBOXYLASE"/>
    <property type="match status" value="1"/>
</dbReference>
<comment type="similarity">
    <text evidence="2">Belongs to the Orn/Lys/Arg decarboxylase class-I family.</text>
</comment>
<dbReference type="CDD" id="cd00615">
    <property type="entry name" value="Orn_deC_like"/>
    <property type="match status" value="1"/>
</dbReference>
<dbReference type="InterPro" id="IPR000310">
    <property type="entry name" value="Orn/Lys/Arg_deCO2ase_major_dom"/>
</dbReference>
<dbReference type="Pfam" id="PF03711">
    <property type="entry name" value="OKR_DC_1_C"/>
    <property type="match status" value="1"/>
</dbReference>
<dbReference type="PANTHER" id="PTHR43277:SF4">
    <property type="entry name" value="ARGININE DECARBOXYLASE"/>
    <property type="match status" value="1"/>
</dbReference>
<proteinExistence type="inferred from homology"/>
<dbReference type="Gene3D" id="3.40.640.10">
    <property type="entry name" value="Type I PLP-dependent aspartate aminotransferase-like (Major domain)"/>
    <property type="match status" value="1"/>
</dbReference>
<protein>
    <submittedName>
        <fullName evidence="8">LOW QUALITY PROTEIN: arginine decarboxylase-like</fullName>
    </submittedName>
</protein>
<evidence type="ECO:0000256" key="1">
    <source>
        <dbReference type="ARBA" id="ARBA00001933"/>
    </source>
</evidence>
<evidence type="ECO:0000313" key="7">
    <source>
        <dbReference type="Proteomes" id="UP001515500"/>
    </source>
</evidence>
<dbReference type="SUPFAM" id="SSF55904">
    <property type="entry name" value="Ornithine decarboxylase C-terminal domain"/>
    <property type="match status" value="1"/>
</dbReference>
<dbReference type="GeneID" id="120275045"/>
<evidence type="ECO:0000256" key="2">
    <source>
        <dbReference type="ARBA" id="ARBA00010671"/>
    </source>
</evidence>
<dbReference type="InterPro" id="IPR015421">
    <property type="entry name" value="PyrdxlP-dep_Trfase_major"/>
</dbReference>
<evidence type="ECO:0000256" key="4">
    <source>
        <dbReference type="ARBA" id="ARBA00022898"/>
    </source>
</evidence>
<organism evidence="7 8">
    <name type="scientific">Dioscorea cayennensis subsp. rotundata</name>
    <name type="common">White Guinea yam</name>
    <name type="synonym">Dioscorea rotundata</name>
    <dbReference type="NCBI Taxonomy" id="55577"/>
    <lineage>
        <taxon>Eukaryota</taxon>
        <taxon>Viridiplantae</taxon>
        <taxon>Streptophyta</taxon>
        <taxon>Embryophyta</taxon>
        <taxon>Tracheophyta</taxon>
        <taxon>Spermatophyta</taxon>
        <taxon>Magnoliopsida</taxon>
        <taxon>Liliopsida</taxon>
        <taxon>Dioscoreales</taxon>
        <taxon>Dioscoreaceae</taxon>
        <taxon>Dioscorea</taxon>
    </lineage>
</organism>
<dbReference type="AlphaFoldDB" id="A0AB40CC26"/>
<dbReference type="Pfam" id="PF01276">
    <property type="entry name" value="OKR_DC_1"/>
    <property type="match status" value="1"/>
</dbReference>
<sequence>MSKRCLIECLSSFAMFSLPSSFVLDLSNARLHSYENSPVTRFSCTCGRKHNVITSESVAGDTRKHGSASLITERISGADNPVTGCLPTAKLASAPLLQAMKISAEKDVACFHFPGHNRGKAVPQLMSQLIGPETFRYDLSALPELKDLFSPDGVISDAQKRAAELFGSSETWFLVGGTSCGVQASIMATCSPGETLILPRNAHYSAISGLILSGAVPKYIMPEYNSQWDIPGGITALQVEKAIEELKEDGKTAAAVLITSPTYHGICSNVREIVKLCHSHSIPVIVDEAHGAHFRFHPEFPSTALEQGADLAVQSTHKVLNSLTQSSMLHMSGNLVDRDTVSKCLQTLQSSSPNYLLLASLDAARAQFSENPLGIFNKTMDLSLEAKGKISRIPGVSILNLPSFTSGFPTIDPLRLTLGVSQLQISGYTANDIIEQKLNIYSELQGSQSITFAINLGTQRECIQRLVFGMDHISATFYQKSDQLRRNADKVCAPFDDITMKLSPREAFFSKKRKASIGESFEQVCGEMVCSYPPGIPVLIPGEVITEKALLYLLDVKKMGAAISGAADHQLNSIVVCNV</sequence>
<feature type="domain" description="Orn/Lys/Arg decarboxylases family 1 pyridoxal-P attachment site" evidence="6">
    <location>
        <begin position="313"/>
        <end position="327"/>
    </location>
</feature>
<evidence type="ECO:0000256" key="3">
    <source>
        <dbReference type="ARBA" id="ARBA00022793"/>
    </source>
</evidence>
<dbReference type="Proteomes" id="UP001515500">
    <property type="component" value="Chromosome 14"/>
</dbReference>
<gene>
    <name evidence="8" type="primary">LOC120275045</name>
</gene>
<dbReference type="PROSITE" id="PS00703">
    <property type="entry name" value="OKR_DC_1"/>
    <property type="match status" value="1"/>
</dbReference>
<accession>A0AB40CC26</accession>
<keyword evidence="4" id="KW-0663">Pyridoxal phosphate</keyword>
<dbReference type="SUPFAM" id="SSF53383">
    <property type="entry name" value="PLP-dependent transferases"/>
    <property type="match status" value="1"/>
</dbReference>
<evidence type="ECO:0000313" key="8">
    <source>
        <dbReference type="RefSeq" id="XP_039137464.1"/>
    </source>
</evidence>
<name>A0AB40CC26_DIOCR</name>
<keyword evidence="7" id="KW-1185">Reference proteome</keyword>